<feature type="transmembrane region" description="Helical" evidence="1">
    <location>
        <begin position="396"/>
        <end position="415"/>
    </location>
</feature>
<keyword evidence="1" id="KW-0812">Transmembrane</keyword>
<dbReference type="AlphaFoldDB" id="A0A926VJE9"/>
<evidence type="ECO:0000313" key="2">
    <source>
        <dbReference type="EMBL" id="MBD2184936.1"/>
    </source>
</evidence>
<reference evidence="2" key="2">
    <citation type="submission" date="2020-08" db="EMBL/GenBank/DDBJ databases">
        <authorList>
            <person name="Chen M."/>
            <person name="Teng W."/>
            <person name="Zhao L."/>
            <person name="Hu C."/>
            <person name="Zhou Y."/>
            <person name="Han B."/>
            <person name="Song L."/>
            <person name="Shu W."/>
        </authorList>
    </citation>
    <scope>NUCLEOTIDE SEQUENCE</scope>
    <source>
        <strain evidence="2">FACHB-1375</strain>
    </source>
</reference>
<keyword evidence="1" id="KW-0472">Membrane</keyword>
<name>A0A926VJE9_9CYAN</name>
<feature type="transmembrane region" description="Helical" evidence="1">
    <location>
        <begin position="243"/>
        <end position="262"/>
    </location>
</feature>
<reference evidence="2" key="1">
    <citation type="journal article" date="2015" name="ISME J.">
        <title>Draft Genome Sequence of Streptomyces incarnatus NRRL8089, which Produces the Nucleoside Antibiotic Sinefungin.</title>
        <authorList>
            <person name="Oshima K."/>
            <person name="Hattori M."/>
            <person name="Shimizu H."/>
            <person name="Fukuda K."/>
            <person name="Nemoto M."/>
            <person name="Inagaki K."/>
            <person name="Tamura T."/>
        </authorList>
    </citation>
    <scope>NUCLEOTIDE SEQUENCE</scope>
    <source>
        <strain evidence="2">FACHB-1375</strain>
    </source>
</reference>
<sequence>MELNMLAVTYMATIVFIFLMEFVRKKDTLFDFFSWFNVIFCLSYPFPAFLLEANFNQQAIEMIYDSRTRYTSNLQTTVAILLGYLCVMVGFYAKSATKYSKYFSIQQNKDGKIILCAIGLLLFACLSIQIYGSQYGGVLVALTQTNLIRAGVVESGPLVFFKQFIFTSFFASYLLAAIVFIRKPKKFRIILLVIFAFSVVVAFVAATLSSGRIPLINYFLGFYLVSVVYRGKLSLSITIPAMIGVFLFILYGKVLFFSLTAIPKGLDAVIETFTQAIQNDTSSGGGLYTLMSNFVYPVHSLDSAFKEVYEPSLFVDWIYGFMALIPSRILDGLFGIEVPPTTSDLNSEFVLEVRTTTIPPGVLAFSIYSMSWLGLIIFCFLYGWFGRYLQSILLRYIHNIYWMPFFYVLTLQVWTDYTPTGDPRLYLINYFWFLLSSTILLLGIGKISLTKSPKYQANKSGDRI</sequence>
<comment type="caution">
    <text evidence="2">The sequence shown here is derived from an EMBL/GenBank/DDBJ whole genome shotgun (WGS) entry which is preliminary data.</text>
</comment>
<keyword evidence="1" id="KW-1133">Transmembrane helix</keyword>
<evidence type="ECO:0000256" key="1">
    <source>
        <dbReference type="SAM" id="Phobius"/>
    </source>
</evidence>
<accession>A0A926VJE9</accession>
<feature type="transmembrane region" description="Helical" evidence="1">
    <location>
        <begin position="189"/>
        <end position="209"/>
    </location>
</feature>
<keyword evidence="3" id="KW-1185">Reference proteome</keyword>
<protein>
    <submittedName>
        <fullName evidence="2">Oligosaccharide repeat unit polymerase</fullName>
    </submittedName>
</protein>
<feature type="transmembrane region" description="Helical" evidence="1">
    <location>
        <begin position="427"/>
        <end position="449"/>
    </location>
</feature>
<feature type="transmembrane region" description="Helical" evidence="1">
    <location>
        <begin position="74"/>
        <end position="93"/>
    </location>
</feature>
<evidence type="ECO:0000313" key="3">
    <source>
        <dbReference type="Proteomes" id="UP000641646"/>
    </source>
</evidence>
<feature type="transmembrane region" description="Helical" evidence="1">
    <location>
        <begin position="6"/>
        <end position="23"/>
    </location>
</feature>
<feature type="transmembrane region" description="Helical" evidence="1">
    <location>
        <begin position="362"/>
        <end position="384"/>
    </location>
</feature>
<dbReference type="EMBL" id="JACJPW010000100">
    <property type="protein sequence ID" value="MBD2184936.1"/>
    <property type="molecule type" value="Genomic_DNA"/>
</dbReference>
<feature type="transmembrane region" description="Helical" evidence="1">
    <location>
        <begin position="113"/>
        <end position="132"/>
    </location>
</feature>
<proteinExistence type="predicted"/>
<dbReference type="RefSeq" id="WP_190472308.1">
    <property type="nucleotide sequence ID" value="NZ_JACJPW010000100.1"/>
</dbReference>
<dbReference type="Proteomes" id="UP000641646">
    <property type="component" value="Unassembled WGS sequence"/>
</dbReference>
<gene>
    <name evidence="2" type="ORF">H6G03_28340</name>
</gene>
<feature type="transmembrane region" description="Helical" evidence="1">
    <location>
        <begin position="164"/>
        <end position="182"/>
    </location>
</feature>
<feature type="transmembrane region" description="Helical" evidence="1">
    <location>
        <begin position="35"/>
        <end position="54"/>
    </location>
</feature>
<organism evidence="2 3">
    <name type="scientific">Aerosakkonema funiforme FACHB-1375</name>
    <dbReference type="NCBI Taxonomy" id="2949571"/>
    <lineage>
        <taxon>Bacteria</taxon>
        <taxon>Bacillati</taxon>
        <taxon>Cyanobacteriota</taxon>
        <taxon>Cyanophyceae</taxon>
        <taxon>Oscillatoriophycideae</taxon>
        <taxon>Aerosakkonematales</taxon>
        <taxon>Aerosakkonemataceae</taxon>
        <taxon>Aerosakkonema</taxon>
    </lineage>
</organism>
<feature type="transmembrane region" description="Helical" evidence="1">
    <location>
        <begin position="215"/>
        <end position="231"/>
    </location>
</feature>